<accession>A0ABP9UVD4</accession>
<keyword evidence="1" id="KW-1133">Transmembrane helix</keyword>
<evidence type="ECO:0000313" key="2">
    <source>
        <dbReference type="EMBL" id="GAA5494431.1"/>
    </source>
</evidence>
<keyword evidence="3" id="KW-1185">Reference proteome</keyword>
<comment type="caution">
    <text evidence="2">The sequence shown here is derived from an EMBL/GenBank/DDBJ whole genome shotgun (WGS) entry which is preliminary data.</text>
</comment>
<reference evidence="2 3" key="1">
    <citation type="submission" date="2024-02" db="EMBL/GenBank/DDBJ databases">
        <title>Rubritalea halochordaticola NBRC 107102.</title>
        <authorList>
            <person name="Ichikawa N."/>
            <person name="Katano-Makiyama Y."/>
            <person name="Hidaka K."/>
        </authorList>
    </citation>
    <scope>NUCLEOTIDE SEQUENCE [LARGE SCALE GENOMIC DNA]</scope>
    <source>
        <strain evidence="2 3">NBRC 107102</strain>
    </source>
</reference>
<feature type="transmembrane region" description="Helical" evidence="1">
    <location>
        <begin position="23"/>
        <end position="46"/>
    </location>
</feature>
<feature type="transmembrane region" description="Helical" evidence="1">
    <location>
        <begin position="237"/>
        <end position="257"/>
    </location>
</feature>
<feature type="transmembrane region" description="Helical" evidence="1">
    <location>
        <begin position="210"/>
        <end position="230"/>
    </location>
</feature>
<evidence type="ECO:0000256" key="1">
    <source>
        <dbReference type="SAM" id="Phobius"/>
    </source>
</evidence>
<dbReference type="Proteomes" id="UP001424741">
    <property type="component" value="Unassembled WGS sequence"/>
</dbReference>
<feature type="transmembrane region" description="Helical" evidence="1">
    <location>
        <begin position="354"/>
        <end position="376"/>
    </location>
</feature>
<organism evidence="2 3">
    <name type="scientific">Rubritalea halochordaticola</name>
    <dbReference type="NCBI Taxonomy" id="714537"/>
    <lineage>
        <taxon>Bacteria</taxon>
        <taxon>Pseudomonadati</taxon>
        <taxon>Verrucomicrobiota</taxon>
        <taxon>Verrucomicrobiia</taxon>
        <taxon>Verrucomicrobiales</taxon>
        <taxon>Rubritaleaceae</taxon>
        <taxon>Rubritalea</taxon>
    </lineage>
</organism>
<feature type="transmembrane region" description="Helical" evidence="1">
    <location>
        <begin position="180"/>
        <end position="198"/>
    </location>
</feature>
<feature type="transmembrane region" description="Helical" evidence="1">
    <location>
        <begin position="269"/>
        <end position="288"/>
    </location>
</feature>
<evidence type="ECO:0000313" key="3">
    <source>
        <dbReference type="Proteomes" id="UP001424741"/>
    </source>
</evidence>
<dbReference type="PANTHER" id="PTHR43471">
    <property type="entry name" value="ABC TRANSPORTER PERMEASE"/>
    <property type="match status" value="1"/>
</dbReference>
<keyword evidence="1" id="KW-0472">Membrane</keyword>
<dbReference type="EMBL" id="BAABRL010000002">
    <property type="protein sequence ID" value="GAA5494431.1"/>
    <property type="molecule type" value="Genomic_DNA"/>
</dbReference>
<dbReference type="PANTHER" id="PTHR43471:SF3">
    <property type="entry name" value="ABC TRANSPORTER PERMEASE PROTEIN NATB"/>
    <property type="match status" value="1"/>
</dbReference>
<protein>
    <submittedName>
        <fullName evidence="2">ABC transporter permease protein NatB</fullName>
    </submittedName>
</protein>
<gene>
    <name evidence="2" type="primary">natB</name>
    <name evidence="2" type="ORF">Rhal01_00592</name>
</gene>
<sequence length="386" mass="41668">MLDVLLATLKKEVREALRDKRTLFLTILMPLVFYPAMIALTGWMTVQQQASEKTRVITVGFSGITSLTPVDQTENVLWINVSKEADPSVLLSKEGYDVIANFLPEADDGRSTVKLHYLGTAAGEATLSRVRILIRDLEDHIVEQRLEKKGLDKSYIDPFELEVTDHATTRISAGSKFGGIGAYFLVFLAFTGCMAVAVDTAAGEKERGTLEAILATPARFLSVAGGKLIYVSCMGMLSVLATIGGIGLLIVLGSYVATGEVGGLTWPSVFAAMFLMVLVVLLFASLLYGSSILSRSTKEAHLKAALMMLVTAMVLIYCTLPGVPTEGTMMYVPVLNVALALRAIWEGLLTPAQYLGVAGMTLGLAVMILLSVSWLVRRNPEKALLK</sequence>
<feature type="transmembrane region" description="Helical" evidence="1">
    <location>
        <begin position="300"/>
        <end position="323"/>
    </location>
</feature>
<name>A0ABP9UVD4_9BACT</name>
<keyword evidence="1" id="KW-0812">Transmembrane</keyword>
<dbReference type="Pfam" id="PF12679">
    <property type="entry name" value="ABC2_membrane_2"/>
    <property type="match status" value="1"/>
</dbReference>
<proteinExistence type="predicted"/>